<sequence>MGHFAVPHTCVTLLVELTAGDMGLIASERAHAADAHILDPAGRICTWNGRMRSTDLLVFHRP</sequence>
<name>A0A0M6YDX5_9RHOB</name>
<evidence type="ECO:0000313" key="2">
    <source>
        <dbReference type="Proteomes" id="UP000049222"/>
    </source>
</evidence>
<dbReference type="AlphaFoldDB" id="A0A0M6YDX5"/>
<gene>
    <name evidence="1" type="ORF">JDO7802_00554</name>
</gene>
<dbReference type="STRING" id="420998.JDO7802_00554"/>
<accession>A0A0M6YDX5</accession>
<dbReference type="RefSeq" id="WP_055082343.1">
    <property type="nucleotide sequence ID" value="NZ_CXSU01000005.1"/>
</dbReference>
<protein>
    <submittedName>
        <fullName evidence="1">Uncharacterized protein</fullName>
    </submittedName>
</protein>
<dbReference type="EMBL" id="CXSU01000005">
    <property type="protein sequence ID" value="CTQ48552.1"/>
    <property type="molecule type" value="Genomic_DNA"/>
</dbReference>
<organism evidence="1 2">
    <name type="scientific">Jannaschia donghaensis</name>
    <dbReference type="NCBI Taxonomy" id="420998"/>
    <lineage>
        <taxon>Bacteria</taxon>
        <taxon>Pseudomonadati</taxon>
        <taxon>Pseudomonadota</taxon>
        <taxon>Alphaproteobacteria</taxon>
        <taxon>Rhodobacterales</taxon>
        <taxon>Roseobacteraceae</taxon>
        <taxon>Jannaschia</taxon>
    </lineage>
</organism>
<evidence type="ECO:0000313" key="1">
    <source>
        <dbReference type="EMBL" id="CTQ48552.1"/>
    </source>
</evidence>
<dbReference type="Proteomes" id="UP000049222">
    <property type="component" value="Unassembled WGS sequence"/>
</dbReference>
<keyword evidence="2" id="KW-1185">Reference proteome</keyword>
<proteinExistence type="predicted"/>
<reference evidence="1 2" key="1">
    <citation type="submission" date="2015-07" db="EMBL/GenBank/DDBJ databases">
        <authorList>
            <person name="Noorani M."/>
        </authorList>
    </citation>
    <scope>NUCLEOTIDE SEQUENCE [LARGE SCALE GENOMIC DNA]</scope>
    <source>
        <strain evidence="1 2">CECT 7802</strain>
    </source>
</reference>